<sequence length="87" mass="9920">MSVLNDFDEWKSFLSQRVEQAQGMGMNQETINDVAHQIGDYLAKEISPQNSQERLLKELWNAADEQEQQTIAGLMVKLVRDEAGPQQ</sequence>
<organism evidence="1 2">
    <name type="scientific">Kroppenstedtia sanguinis</name>
    <dbReference type="NCBI Taxonomy" id="1380684"/>
    <lineage>
        <taxon>Bacteria</taxon>
        <taxon>Bacillati</taxon>
        <taxon>Bacillota</taxon>
        <taxon>Bacilli</taxon>
        <taxon>Bacillales</taxon>
        <taxon>Thermoactinomycetaceae</taxon>
        <taxon>Kroppenstedtia</taxon>
    </lineage>
</organism>
<comment type="caution">
    <text evidence="1">The sequence shown here is derived from an EMBL/GenBank/DDBJ whole genome shotgun (WGS) entry which is preliminary data.</text>
</comment>
<dbReference type="InterPro" id="IPR021637">
    <property type="entry name" value="DUF3243"/>
</dbReference>
<dbReference type="InterPro" id="IPR024702">
    <property type="entry name" value="Uncharacterised_YmfJ"/>
</dbReference>
<gene>
    <name evidence="1" type="ORF">ACFQ4Y_04680</name>
</gene>
<name>A0ABW4C7X4_9BACL</name>
<reference evidence="2" key="1">
    <citation type="journal article" date="2019" name="Int. J. Syst. Evol. Microbiol.">
        <title>The Global Catalogue of Microorganisms (GCM) 10K type strain sequencing project: providing services to taxonomists for standard genome sequencing and annotation.</title>
        <authorList>
            <consortium name="The Broad Institute Genomics Platform"/>
            <consortium name="The Broad Institute Genome Sequencing Center for Infectious Disease"/>
            <person name="Wu L."/>
            <person name="Ma J."/>
        </authorList>
    </citation>
    <scope>NUCLEOTIDE SEQUENCE [LARGE SCALE GENOMIC DNA]</scope>
    <source>
        <strain evidence="2">S1</strain>
    </source>
</reference>
<accession>A0ABW4C7X4</accession>
<dbReference type="Pfam" id="PF11588">
    <property type="entry name" value="DUF3243"/>
    <property type="match status" value="1"/>
</dbReference>
<dbReference type="Proteomes" id="UP001597282">
    <property type="component" value="Unassembled WGS sequence"/>
</dbReference>
<dbReference type="PIRSF" id="PIRSF004764">
    <property type="entry name" value="YmfJ"/>
    <property type="match status" value="1"/>
</dbReference>
<evidence type="ECO:0000313" key="2">
    <source>
        <dbReference type="Proteomes" id="UP001597282"/>
    </source>
</evidence>
<dbReference type="RefSeq" id="WP_380163228.1">
    <property type="nucleotide sequence ID" value="NZ_JBHTNU010000003.1"/>
</dbReference>
<keyword evidence="2" id="KW-1185">Reference proteome</keyword>
<dbReference type="EMBL" id="JBHTNU010000003">
    <property type="protein sequence ID" value="MFD1426228.1"/>
    <property type="molecule type" value="Genomic_DNA"/>
</dbReference>
<dbReference type="InterPro" id="IPR038292">
    <property type="entry name" value="YmfJ/YflH_sf"/>
</dbReference>
<protein>
    <submittedName>
        <fullName evidence="1">DUF3243 domain-containing protein</fullName>
    </submittedName>
</protein>
<dbReference type="Gene3D" id="1.10.760.20">
    <property type="entry name" value="Protein of unknown function DUF3243"/>
    <property type="match status" value="1"/>
</dbReference>
<evidence type="ECO:0000313" key="1">
    <source>
        <dbReference type="EMBL" id="MFD1426228.1"/>
    </source>
</evidence>
<proteinExistence type="predicted"/>